<keyword evidence="3 6" id="KW-0812">Transmembrane</keyword>
<feature type="transmembrane region" description="Helical" evidence="6">
    <location>
        <begin position="295"/>
        <end position="324"/>
    </location>
</feature>
<evidence type="ECO:0000256" key="5">
    <source>
        <dbReference type="ARBA" id="ARBA00023136"/>
    </source>
</evidence>
<evidence type="ECO:0000256" key="6">
    <source>
        <dbReference type="SAM" id="Phobius"/>
    </source>
</evidence>
<dbReference type="EMBL" id="SGXA01000002">
    <property type="protein sequence ID" value="RZS71899.1"/>
    <property type="molecule type" value="Genomic_DNA"/>
</dbReference>
<evidence type="ECO:0000256" key="3">
    <source>
        <dbReference type="ARBA" id="ARBA00022692"/>
    </source>
</evidence>
<dbReference type="PANTHER" id="PTHR21716:SF4">
    <property type="entry name" value="TRANSMEMBRANE PROTEIN 245"/>
    <property type="match status" value="1"/>
</dbReference>
<gene>
    <name evidence="7" type="ORF">EV199_3812</name>
</gene>
<evidence type="ECO:0000256" key="1">
    <source>
        <dbReference type="ARBA" id="ARBA00004141"/>
    </source>
</evidence>
<proteinExistence type="inferred from homology"/>
<evidence type="ECO:0000256" key="4">
    <source>
        <dbReference type="ARBA" id="ARBA00022989"/>
    </source>
</evidence>
<dbReference type="GO" id="GO:0016020">
    <property type="term" value="C:membrane"/>
    <property type="evidence" value="ECO:0007669"/>
    <property type="project" value="UniProtKB-SubCell"/>
</dbReference>
<comment type="similarity">
    <text evidence="2">Belongs to the autoinducer-2 exporter (AI-2E) (TC 2.A.86) family.</text>
</comment>
<dbReference type="AlphaFoldDB" id="A0A4Q7MV76"/>
<evidence type="ECO:0000256" key="2">
    <source>
        <dbReference type="ARBA" id="ARBA00009773"/>
    </source>
</evidence>
<evidence type="ECO:0000313" key="8">
    <source>
        <dbReference type="Proteomes" id="UP000293874"/>
    </source>
</evidence>
<evidence type="ECO:0000313" key="7">
    <source>
        <dbReference type="EMBL" id="RZS71899.1"/>
    </source>
</evidence>
<feature type="transmembrane region" description="Helical" evidence="6">
    <location>
        <begin position="194"/>
        <end position="219"/>
    </location>
</feature>
<dbReference type="InterPro" id="IPR002549">
    <property type="entry name" value="AI-2E-like"/>
</dbReference>
<feature type="transmembrane region" description="Helical" evidence="6">
    <location>
        <begin position="140"/>
        <end position="162"/>
    </location>
</feature>
<keyword evidence="5 6" id="KW-0472">Membrane</keyword>
<sequence length="345" mass="38963">MNYLSNNIVRQILILMVIIFVGIVLFVQLQFFLPSFLGAYTFYVLLRKWMFLLVDKYKWKKALAAAMLMLISFLVILLPILLLVNMMSSKVAFAIEHSNEILTSIEKYVNQYEARFKIEIITDDNIRKITTYTAEFLPKILGATFNTLFTIVMLYFILYFMLVEGRKMESKFYDWVPLKDENVITIRKEMNGMVFSNAVGIPLIALFQGVVALLGFILLGVNEPMFWFVIVCIAAMLPVVGAAVAYVPLALIFFAEGSPIKGVLMLVYGFGIIGTVDNIARFWLQKKLGDVHPLITAFGVIIGIPIFGFIGLIFGPILISFFLLMIKVYASEFNDGGKGVRQSSP</sequence>
<accession>A0A4Q7MV76</accession>
<feature type="transmembrane region" description="Helical" evidence="6">
    <location>
        <begin position="225"/>
        <end position="255"/>
    </location>
</feature>
<comment type="subcellular location">
    <subcellularLocation>
        <location evidence="1">Membrane</location>
        <topology evidence="1">Multi-pass membrane protein</topology>
    </subcellularLocation>
</comment>
<dbReference type="PANTHER" id="PTHR21716">
    <property type="entry name" value="TRANSMEMBRANE PROTEIN"/>
    <property type="match status" value="1"/>
</dbReference>
<feature type="transmembrane region" description="Helical" evidence="6">
    <location>
        <begin position="12"/>
        <end position="31"/>
    </location>
</feature>
<organism evidence="7 8">
    <name type="scientific">Pseudobacter ginsenosidimutans</name>
    <dbReference type="NCBI Taxonomy" id="661488"/>
    <lineage>
        <taxon>Bacteria</taxon>
        <taxon>Pseudomonadati</taxon>
        <taxon>Bacteroidota</taxon>
        <taxon>Chitinophagia</taxon>
        <taxon>Chitinophagales</taxon>
        <taxon>Chitinophagaceae</taxon>
        <taxon>Pseudobacter</taxon>
    </lineage>
</organism>
<name>A0A4Q7MV76_9BACT</name>
<reference evidence="7 8" key="1">
    <citation type="submission" date="2019-02" db="EMBL/GenBank/DDBJ databases">
        <title>Genomic Encyclopedia of Type Strains, Phase IV (KMG-IV): sequencing the most valuable type-strain genomes for metagenomic binning, comparative biology and taxonomic classification.</title>
        <authorList>
            <person name="Goeker M."/>
        </authorList>
    </citation>
    <scope>NUCLEOTIDE SEQUENCE [LARGE SCALE GENOMIC DNA]</scope>
    <source>
        <strain evidence="7 8">DSM 18116</strain>
    </source>
</reference>
<protein>
    <submittedName>
        <fullName evidence="7">Putative PurR-regulated permease PerM</fullName>
    </submittedName>
</protein>
<comment type="caution">
    <text evidence="7">The sequence shown here is derived from an EMBL/GenBank/DDBJ whole genome shotgun (WGS) entry which is preliminary data.</text>
</comment>
<keyword evidence="8" id="KW-1185">Reference proteome</keyword>
<dbReference type="Proteomes" id="UP000293874">
    <property type="component" value="Unassembled WGS sequence"/>
</dbReference>
<feature type="transmembrane region" description="Helical" evidence="6">
    <location>
        <begin position="262"/>
        <end position="283"/>
    </location>
</feature>
<keyword evidence="4 6" id="KW-1133">Transmembrane helix</keyword>
<feature type="transmembrane region" description="Helical" evidence="6">
    <location>
        <begin position="62"/>
        <end position="84"/>
    </location>
</feature>
<dbReference type="Pfam" id="PF01594">
    <property type="entry name" value="AI-2E_transport"/>
    <property type="match status" value="1"/>
</dbReference>
<dbReference type="RefSeq" id="WP_130542366.1">
    <property type="nucleotide sequence ID" value="NZ_SGXA01000002.1"/>
</dbReference>